<evidence type="ECO:0000256" key="6">
    <source>
        <dbReference type="SAM" id="MobiDB-lite"/>
    </source>
</evidence>
<dbReference type="EMBL" id="CAOQHR010000013">
    <property type="protein sequence ID" value="CAI6342238.1"/>
    <property type="molecule type" value="Genomic_DNA"/>
</dbReference>
<dbReference type="PANTHER" id="PTHR33048:SF47">
    <property type="entry name" value="INTEGRAL MEMBRANE PROTEIN-RELATED"/>
    <property type="match status" value="1"/>
</dbReference>
<comment type="similarity">
    <text evidence="5">Belongs to the SAT4 family.</text>
</comment>
<sequence length="392" mass="44315">MEDLSFINDLPPAERQSWLDGPALNPPKNAVSNFANPPNKNDLAYVFAIFTGVFCTLLIALKVFSRFHYFRKILVEDAIAVAALGVLGAYLWCMWTLALNTGAFVHQWDVRLKNLPHFLYYMNIGSVTHGIVMMLVKTSILIEWSRIFVPGGIRNRFWWTCYITAAITVVFYITSTFLNIFMCNPRQKSWDRTVPGMCLRIGTVYLVTSSMSLVSSVMIFILPQPVIWSLQMSTGKKLAIAALFSLGISACIAAAWNVYNCSRFSTSEDVTYTVSHIGIWCTVEQLCGFLILCLTTASKFLRESSWIRFLVSKCRNDSKSGPMYPQERSVSHRLSAPNRRRKQRTDASLFTDTDRADLLPLSTINVQTDISIRANSINAHQMDKTFAKTEFP</sequence>
<feature type="transmembrane region" description="Helical" evidence="7">
    <location>
        <begin position="43"/>
        <end position="61"/>
    </location>
</feature>
<organism evidence="9 10">
    <name type="scientific">Periconia digitata</name>
    <dbReference type="NCBI Taxonomy" id="1303443"/>
    <lineage>
        <taxon>Eukaryota</taxon>
        <taxon>Fungi</taxon>
        <taxon>Dikarya</taxon>
        <taxon>Ascomycota</taxon>
        <taxon>Pezizomycotina</taxon>
        <taxon>Dothideomycetes</taxon>
        <taxon>Pleosporomycetidae</taxon>
        <taxon>Pleosporales</taxon>
        <taxon>Massarineae</taxon>
        <taxon>Periconiaceae</taxon>
        <taxon>Periconia</taxon>
    </lineage>
</organism>
<dbReference type="OrthoDB" id="4682787at2759"/>
<feature type="region of interest" description="Disordered" evidence="6">
    <location>
        <begin position="319"/>
        <end position="345"/>
    </location>
</feature>
<evidence type="ECO:0000313" key="10">
    <source>
        <dbReference type="Proteomes" id="UP001152607"/>
    </source>
</evidence>
<comment type="subcellular location">
    <subcellularLocation>
        <location evidence="1">Membrane</location>
        <topology evidence="1">Multi-pass membrane protein</topology>
    </subcellularLocation>
</comment>
<feature type="domain" description="Rhodopsin" evidence="8">
    <location>
        <begin position="61"/>
        <end position="302"/>
    </location>
</feature>
<evidence type="ECO:0000313" key="9">
    <source>
        <dbReference type="EMBL" id="CAI6342238.1"/>
    </source>
</evidence>
<dbReference type="AlphaFoldDB" id="A0A9W4UXJ5"/>
<proteinExistence type="inferred from homology"/>
<reference evidence="9" key="1">
    <citation type="submission" date="2023-01" db="EMBL/GenBank/DDBJ databases">
        <authorList>
            <person name="Van Ghelder C."/>
            <person name="Rancurel C."/>
        </authorList>
    </citation>
    <scope>NUCLEOTIDE SEQUENCE</scope>
    <source>
        <strain evidence="9">CNCM I-4278</strain>
    </source>
</reference>
<dbReference type="PANTHER" id="PTHR33048">
    <property type="entry name" value="PTH11-LIKE INTEGRAL MEMBRANE PROTEIN (AFU_ORTHOLOGUE AFUA_5G11245)"/>
    <property type="match status" value="1"/>
</dbReference>
<evidence type="ECO:0000256" key="3">
    <source>
        <dbReference type="ARBA" id="ARBA00022989"/>
    </source>
</evidence>
<dbReference type="InterPro" id="IPR049326">
    <property type="entry name" value="Rhodopsin_dom_fungi"/>
</dbReference>
<protein>
    <recommendedName>
        <fullName evidence="8">Rhodopsin domain-containing protein</fullName>
    </recommendedName>
</protein>
<accession>A0A9W4UXJ5</accession>
<dbReference type="Pfam" id="PF20684">
    <property type="entry name" value="Fung_rhodopsin"/>
    <property type="match status" value="1"/>
</dbReference>
<keyword evidence="3 7" id="KW-1133">Transmembrane helix</keyword>
<evidence type="ECO:0000256" key="2">
    <source>
        <dbReference type="ARBA" id="ARBA00022692"/>
    </source>
</evidence>
<keyword evidence="2 7" id="KW-0812">Transmembrane</keyword>
<name>A0A9W4UXJ5_9PLEO</name>
<dbReference type="InterPro" id="IPR052337">
    <property type="entry name" value="SAT4-like"/>
</dbReference>
<feature type="transmembrane region" description="Helical" evidence="7">
    <location>
        <begin position="238"/>
        <end position="257"/>
    </location>
</feature>
<evidence type="ECO:0000256" key="5">
    <source>
        <dbReference type="ARBA" id="ARBA00038359"/>
    </source>
</evidence>
<evidence type="ECO:0000256" key="1">
    <source>
        <dbReference type="ARBA" id="ARBA00004141"/>
    </source>
</evidence>
<keyword evidence="4 7" id="KW-0472">Membrane</keyword>
<evidence type="ECO:0000256" key="4">
    <source>
        <dbReference type="ARBA" id="ARBA00023136"/>
    </source>
</evidence>
<evidence type="ECO:0000259" key="8">
    <source>
        <dbReference type="Pfam" id="PF20684"/>
    </source>
</evidence>
<comment type="caution">
    <text evidence="9">The sequence shown here is derived from an EMBL/GenBank/DDBJ whole genome shotgun (WGS) entry which is preliminary data.</text>
</comment>
<dbReference type="Proteomes" id="UP001152607">
    <property type="component" value="Unassembled WGS sequence"/>
</dbReference>
<dbReference type="GO" id="GO:0016020">
    <property type="term" value="C:membrane"/>
    <property type="evidence" value="ECO:0007669"/>
    <property type="project" value="UniProtKB-SubCell"/>
</dbReference>
<keyword evidence="10" id="KW-1185">Reference proteome</keyword>
<feature type="transmembrane region" description="Helical" evidence="7">
    <location>
        <begin position="157"/>
        <end position="182"/>
    </location>
</feature>
<evidence type="ECO:0000256" key="7">
    <source>
        <dbReference type="SAM" id="Phobius"/>
    </source>
</evidence>
<gene>
    <name evidence="9" type="ORF">PDIGIT_LOCUS15443</name>
</gene>
<feature type="transmembrane region" description="Helical" evidence="7">
    <location>
        <begin position="202"/>
        <end position="226"/>
    </location>
</feature>
<feature type="transmembrane region" description="Helical" evidence="7">
    <location>
        <begin position="73"/>
        <end position="98"/>
    </location>
</feature>